<protein>
    <submittedName>
        <fullName evidence="10">Cytochrome c5 family protein</fullName>
    </submittedName>
</protein>
<keyword evidence="3 6" id="KW-0479">Metal-binding</keyword>
<feature type="transmembrane region" description="Helical" evidence="8">
    <location>
        <begin position="12"/>
        <end position="34"/>
    </location>
</feature>
<evidence type="ECO:0000256" key="3">
    <source>
        <dbReference type="ARBA" id="ARBA00022723"/>
    </source>
</evidence>
<evidence type="ECO:0000256" key="7">
    <source>
        <dbReference type="SAM" id="MobiDB-lite"/>
    </source>
</evidence>
<dbReference type="GO" id="GO:0009055">
    <property type="term" value="F:electron transfer activity"/>
    <property type="evidence" value="ECO:0007669"/>
    <property type="project" value="InterPro"/>
</dbReference>
<feature type="domain" description="Cytochrome c" evidence="9">
    <location>
        <begin position="80"/>
        <end position="160"/>
    </location>
</feature>
<dbReference type="PANTHER" id="PTHR40942:SF2">
    <property type="entry name" value="CYTOCHROME-RELATED"/>
    <property type="match status" value="1"/>
</dbReference>
<dbReference type="GO" id="GO:0005506">
    <property type="term" value="F:iron ion binding"/>
    <property type="evidence" value="ECO:0007669"/>
    <property type="project" value="InterPro"/>
</dbReference>
<evidence type="ECO:0000256" key="4">
    <source>
        <dbReference type="ARBA" id="ARBA00022982"/>
    </source>
</evidence>
<evidence type="ECO:0000256" key="8">
    <source>
        <dbReference type="SAM" id="Phobius"/>
    </source>
</evidence>
<evidence type="ECO:0000256" key="1">
    <source>
        <dbReference type="ARBA" id="ARBA00022448"/>
    </source>
</evidence>
<evidence type="ECO:0000256" key="6">
    <source>
        <dbReference type="PROSITE-ProRule" id="PRU00433"/>
    </source>
</evidence>
<gene>
    <name evidence="10" type="ORF">ENJ51_10505</name>
</gene>
<proteinExistence type="predicted"/>
<keyword evidence="2 6" id="KW-0349">Heme</keyword>
<feature type="region of interest" description="Disordered" evidence="7">
    <location>
        <begin position="164"/>
        <end position="260"/>
    </location>
</feature>
<dbReference type="AlphaFoldDB" id="A0A7V2T456"/>
<reference evidence="10" key="1">
    <citation type="journal article" date="2020" name="mSystems">
        <title>Genome- and Community-Level Interaction Insights into Carbon Utilization and Element Cycling Functions of Hydrothermarchaeota in Hydrothermal Sediment.</title>
        <authorList>
            <person name="Zhou Z."/>
            <person name="Liu Y."/>
            <person name="Xu W."/>
            <person name="Pan J."/>
            <person name="Luo Z.H."/>
            <person name="Li M."/>
        </authorList>
    </citation>
    <scope>NUCLEOTIDE SEQUENCE [LARGE SCALE GENOMIC DNA]</scope>
    <source>
        <strain evidence="10">HyVt-493</strain>
    </source>
</reference>
<sequence>MAHTVKKDPFVPILFLIGAGLIGGAVFVLVTNLYTTVVRNSMKGAEDNSRQVAVVTESLKPVGHVVTTADAPAVEAPVATGSADGEATYKATCIACHGTGAAGAPLFGSKEKWEPRVATGLDALMHTALNGKGAMPARGGNPALSDADIKAAILYMTKAAGFDLGGGDKAKKEAPAATSAKTEPTKGASVAEKKAEPTKEDPAAPTQPEPVAKPKKPETPTTPDAPEAPAPKADSAQAGAAVAPAKEEKPAPAADNAGGEDLAKGESIYNRVCFACHKTGVAGAPLFGDKKLWAPRIATGIDALLGSVVKGKGAMPPRAGTSLTDAELKNAVAYIISKSQ</sequence>
<keyword evidence="8" id="KW-1133">Transmembrane helix</keyword>
<evidence type="ECO:0000313" key="10">
    <source>
        <dbReference type="EMBL" id="HFC93228.1"/>
    </source>
</evidence>
<keyword evidence="8" id="KW-0812">Transmembrane</keyword>
<accession>A0A7V2T456</accession>
<dbReference type="GO" id="GO:0020037">
    <property type="term" value="F:heme binding"/>
    <property type="evidence" value="ECO:0007669"/>
    <property type="project" value="InterPro"/>
</dbReference>
<name>A0A7V2T456_LEUMU</name>
<dbReference type="InterPro" id="IPR036909">
    <property type="entry name" value="Cyt_c-like_dom_sf"/>
</dbReference>
<dbReference type="Gene3D" id="1.10.760.10">
    <property type="entry name" value="Cytochrome c-like domain"/>
    <property type="match status" value="2"/>
</dbReference>
<organism evidence="10">
    <name type="scientific">Leucothrix mucor</name>
    <dbReference type="NCBI Taxonomy" id="45248"/>
    <lineage>
        <taxon>Bacteria</taxon>
        <taxon>Pseudomonadati</taxon>
        <taxon>Pseudomonadota</taxon>
        <taxon>Gammaproteobacteria</taxon>
        <taxon>Thiotrichales</taxon>
        <taxon>Thiotrichaceae</taxon>
        <taxon>Leucothrix</taxon>
    </lineage>
</organism>
<dbReference type="PRINTS" id="PR00607">
    <property type="entry name" value="CYTCHROMECIE"/>
</dbReference>
<evidence type="ECO:0000259" key="9">
    <source>
        <dbReference type="PROSITE" id="PS51007"/>
    </source>
</evidence>
<feature type="compositionally biased region" description="Basic and acidic residues" evidence="7">
    <location>
        <begin position="191"/>
        <end position="202"/>
    </location>
</feature>
<dbReference type="EMBL" id="DRMS01000394">
    <property type="protein sequence ID" value="HFC93228.1"/>
    <property type="molecule type" value="Genomic_DNA"/>
</dbReference>
<keyword evidence="4" id="KW-0249">Electron transport</keyword>
<keyword evidence="5 6" id="KW-0408">Iron</keyword>
<feature type="compositionally biased region" description="Low complexity" evidence="7">
    <location>
        <begin position="219"/>
        <end position="244"/>
    </location>
</feature>
<dbReference type="InterPro" id="IPR009056">
    <property type="entry name" value="Cyt_c-like_dom"/>
</dbReference>
<dbReference type="Proteomes" id="UP000885750">
    <property type="component" value="Unassembled WGS sequence"/>
</dbReference>
<comment type="caution">
    <text evidence="10">The sequence shown here is derived from an EMBL/GenBank/DDBJ whole genome shotgun (WGS) entry which is preliminary data.</text>
</comment>
<dbReference type="PANTHER" id="PTHR40942">
    <property type="match status" value="1"/>
</dbReference>
<evidence type="ECO:0000256" key="2">
    <source>
        <dbReference type="ARBA" id="ARBA00022617"/>
    </source>
</evidence>
<keyword evidence="8" id="KW-0472">Membrane</keyword>
<feature type="domain" description="Cytochrome c" evidence="9">
    <location>
        <begin position="260"/>
        <end position="339"/>
    </location>
</feature>
<dbReference type="SUPFAM" id="SSF46626">
    <property type="entry name" value="Cytochrome c"/>
    <property type="match status" value="2"/>
</dbReference>
<keyword evidence="1" id="KW-0813">Transport</keyword>
<evidence type="ECO:0000256" key="5">
    <source>
        <dbReference type="ARBA" id="ARBA00023004"/>
    </source>
</evidence>
<dbReference type="InterPro" id="IPR002323">
    <property type="entry name" value="Cyt_CIE"/>
</dbReference>
<dbReference type="Pfam" id="PF13442">
    <property type="entry name" value="Cytochrome_CBB3"/>
    <property type="match status" value="2"/>
</dbReference>
<dbReference type="PROSITE" id="PS51007">
    <property type="entry name" value="CYTC"/>
    <property type="match status" value="2"/>
</dbReference>